<feature type="compositionally biased region" description="Basic and acidic residues" evidence="1">
    <location>
        <begin position="83"/>
        <end position="93"/>
    </location>
</feature>
<evidence type="ECO:0000256" key="1">
    <source>
        <dbReference type="SAM" id="MobiDB-lite"/>
    </source>
</evidence>
<feature type="compositionally biased region" description="Basic and acidic residues" evidence="1">
    <location>
        <begin position="323"/>
        <end position="358"/>
    </location>
</feature>
<reference evidence="3 4" key="1">
    <citation type="submission" date="2017-04" db="EMBL/GenBank/DDBJ databases">
        <title>Draft genome of the yeast Clavispora lusitaniae type strain CBS 6936.</title>
        <authorList>
            <person name="Durrens P."/>
            <person name="Klopp C."/>
            <person name="Biteau N."/>
            <person name="Fitton-Ouhabi V."/>
            <person name="Dementhon K."/>
            <person name="Accoceberry I."/>
            <person name="Sherman D.J."/>
            <person name="Noel T."/>
        </authorList>
    </citation>
    <scope>NUCLEOTIDE SEQUENCE [LARGE SCALE GENOMIC DNA]</scope>
    <source>
        <strain evidence="3 4">CBS 6936</strain>
    </source>
</reference>
<feature type="compositionally biased region" description="Low complexity" evidence="1">
    <location>
        <begin position="145"/>
        <end position="165"/>
    </location>
</feature>
<dbReference type="Pfam" id="PF08729">
    <property type="entry name" value="HUN"/>
    <property type="match status" value="1"/>
</dbReference>
<proteinExistence type="predicted"/>
<feature type="domain" description="Hpc2-related" evidence="2">
    <location>
        <begin position="465"/>
        <end position="499"/>
    </location>
</feature>
<feature type="region of interest" description="Disordered" evidence="1">
    <location>
        <begin position="414"/>
        <end position="446"/>
    </location>
</feature>
<evidence type="ECO:0000259" key="2">
    <source>
        <dbReference type="Pfam" id="PF08729"/>
    </source>
</evidence>
<evidence type="ECO:0000313" key="3">
    <source>
        <dbReference type="EMBL" id="OVF06619.1"/>
    </source>
</evidence>
<dbReference type="EMBL" id="LYUB02000019">
    <property type="protein sequence ID" value="OVF06619.1"/>
    <property type="molecule type" value="Genomic_DNA"/>
</dbReference>
<dbReference type="AlphaFoldDB" id="A0AA91SZY7"/>
<feature type="compositionally biased region" description="Polar residues" evidence="1">
    <location>
        <begin position="121"/>
        <end position="144"/>
    </location>
</feature>
<protein>
    <submittedName>
        <fullName evidence="3">Histone promoter control</fullName>
    </submittedName>
</protein>
<evidence type="ECO:0000313" key="4">
    <source>
        <dbReference type="Proteomes" id="UP000195602"/>
    </source>
</evidence>
<feature type="compositionally biased region" description="Basic and acidic residues" evidence="1">
    <location>
        <begin position="432"/>
        <end position="446"/>
    </location>
</feature>
<dbReference type="KEGG" id="clus:A9F13_19g00154"/>
<feature type="compositionally biased region" description="Basic and acidic residues" evidence="1">
    <location>
        <begin position="213"/>
        <end position="237"/>
    </location>
</feature>
<feature type="region of interest" description="Disordered" evidence="1">
    <location>
        <begin position="1"/>
        <end position="106"/>
    </location>
</feature>
<feature type="compositionally biased region" description="Polar residues" evidence="1">
    <location>
        <begin position="268"/>
        <end position="277"/>
    </location>
</feature>
<comment type="caution">
    <text evidence="3">The sequence shown here is derived from an EMBL/GenBank/DDBJ whole genome shotgun (WGS) entry which is preliminary data.</text>
</comment>
<dbReference type="Proteomes" id="UP000195602">
    <property type="component" value="Unassembled WGS sequence"/>
</dbReference>
<dbReference type="InterPro" id="IPR014840">
    <property type="entry name" value="HRD"/>
</dbReference>
<organism evidence="3 4">
    <name type="scientific">Clavispora lusitaniae</name>
    <name type="common">Candida lusitaniae</name>
    <dbReference type="NCBI Taxonomy" id="36911"/>
    <lineage>
        <taxon>Eukaryota</taxon>
        <taxon>Fungi</taxon>
        <taxon>Dikarya</taxon>
        <taxon>Ascomycota</taxon>
        <taxon>Saccharomycotina</taxon>
        <taxon>Pichiomycetes</taxon>
        <taxon>Metschnikowiaceae</taxon>
        <taxon>Clavispora</taxon>
    </lineage>
</organism>
<accession>A0AA91SZY7</accession>
<sequence length="515" mass="56647">MSRNNVPISSLLEGAQRPDDNHSAQQPQISQTVAQQSQTGRVENAPRQSSSSSPPPAPMANNIQSLISQYQTSVSVPAPSPTKDLKIVHERDSPNPAPQIARPIPPSSLLQNFLKNFQTSFNVTPETPNNEPGSSPKPSSRPTQKSASKSATKSTPKSARSSPAAQTTSKLVPLKPAIQIDSTHSRTSINSLINSDEVGQAQTKKRPVVKVEGPSKKQKTEPSKKSNKQDSKTETKKGTKGKKKTPDVVTPQEKPSIHPTMTADRSENASSKITLPATTFIEPKSTSAAAEDTHQPAGSELTLQSSGDAEITTTKNQTTGVDTTKEKEKVKEKEKEKKDKDENDKDKEKEKEKEKEPVPEPPVIALNIPLLDPKNPQPGQAEVIINVLKLAEDKYGWNVIHPNAKSAIDLMDEILDDDDEGEDEEEDDISMADDRGNSLTSKKKEELTEEQLIKRHETKMNRKVGKYDYEDPFIDDAELQWEEEITTTKEGFFVYWGPLVEERSATKKGASKSKK</sequence>
<gene>
    <name evidence="3" type="ORF">A9F13_19g00154</name>
</gene>
<feature type="compositionally biased region" description="Polar residues" evidence="1">
    <location>
        <begin position="23"/>
        <end position="41"/>
    </location>
</feature>
<name>A0AA91SZY7_CLALS</name>
<feature type="compositionally biased region" description="Polar residues" evidence="1">
    <location>
        <begin position="301"/>
        <end position="322"/>
    </location>
</feature>
<feature type="region of interest" description="Disordered" evidence="1">
    <location>
        <begin position="121"/>
        <end position="377"/>
    </location>
</feature>
<feature type="compositionally biased region" description="Acidic residues" evidence="1">
    <location>
        <begin position="414"/>
        <end position="431"/>
    </location>
</feature>
<feature type="compositionally biased region" description="Polar residues" evidence="1">
    <location>
        <begin position="180"/>
        <end position="194"/>
    </location>
</feature>
<feature type="compositionally biased region" description="Polar residues" evidence="1">
    <location>
        <begin position="63"/>
        <end position="75"/>
    </location>
</feature>